<evidence type="ECO:0000256" key="2">
    <source>
        <dbReference type="ARBA" id="ARBA00022801"/>
    </source>
</evidence>
<keyword evidence="2" id="KW-0378">Hydrolase</keyword>
<dbReference type="SUPFAM" id="SSF50494">
    <property type="entry name" value="Trypsin-like serine proteases"/>
    <property type="match status" value="1"/>
</dbReference>
<dbReference type="AlphaFoldDB" id="A0A9D1EWS2"/>
<dbReference type="Proteomes" id="UP000823928">
    <property type="component" value="Unassembled WGS sequence"/>
</dbReference>
<dbReference type="GO" id="GO:0006508">
    <property type="term" value="P:proteolysis"/>
    <property type="evidence" value="ECO:0007669"/>
    <property type="project" value="UniProtKB-KW"/>
</dbReference>
<dbReference type="PANTHER" id="PTHR43343">
    <property type="entry name" value="PEPTIDASE S12"/>
    <property type="match status" value="1"/>
</dbReference>
<reference evidence="3" key="1">
    <citation type="submission" date="2020-10" db="EMBL/GenBank/DDBJ databases">
        <authorList>
            <person name="Gilroy R."/>
        </authorList>
    </citation>
    <scope>NUCLEOTIDE SEQUENCE</scope>
    <source>
        <strain evidence="3">6276</strain>
    </source>
</reference>
<evidence type="ECO:0000313" key="4">
    <source>
        <dbReference type="Proteomes" id="UP000823928"/>
    </source>
</evidence>
<dbReference type="InterPro" id="IPR051201">
    <property type="entry name" value="Chloro_Bact_Ser_Proteases"/>
</dbReference>
<evidence type="ECO:0000256" key="1">
    <source>
        <dbReference type="ARBA" id="ARBA00022670"/>
    </source>
</evidence>
<protein>
    <submittedName>
        <fullName evidence="3">Serine protease</fullName>
    </submittedName>
</protein>
<name>A0A9D1EWS2_9BACT</name>
<gene>
    <name evidence="3" type="ORF">IAC10_00895</name>
</gene>
<dbReference type="Gene3D" id="2.40.10.120">
    <property type="match status" value="1"/>
</dbReference>
<proteinExistence type="predicted"/>
<dbReference type="Pfam" id="PF13365">
    <property type="entry name" value="Trypsin_2"/>
    <property type="match status" value="1"/>
</dbReference>
<accession>A0A9D1EWS2</accession>
<dbReference type="EMBL" id="DVIU01000019">
    <property type="protein sequence ID" value="HIS35176.1"/>
    <property type="molecule type" value="Genomic_DNA"/>
</dbReference>
<dbReference type="PANTHER" id="PTHR43343:SF3">
    <property type="entry name" value="PROTEASE DO-LIKE 8, CHLOROPLASTIC"/>
    <property type="match status" value="1"/>
</dbReference>
<dbReference type="PRINTS" id="PR00834">
    <property type="entry name" value="PROTEASES2C"/>
</dbReference>
<dbReference type="InterPro" id="IPR009003">
    <property type="entry name" value="Peptidase_S1_PA"/>
</dbReference>
<organism evidence="3 4">
    <name type="scientific">Candidatus Scatousia excrementigallinarum</name>
    <dbReference type="NCBI Taxonomy" id="2840935"/>
    <lineage>
        <taxon>Bacteria</taxon>
        <taxon>Candidatus Scatousia</taxon>
    </lineage>
</organism>
<sequence length="379" mass="43283">MIKRIIYVFVSILIGFSVNICRAENNSSSLYYSNVDSILLVETQNNSGSGVILKDDGTFVTCFHVISDADYIKVTTKNGSKYYVNGFRYINPLTDIAVLKINSENKFKPVQYNLYNNLRVGEKVYSISNPKGLQFVFSDGMINQYNKDYIQFSAPISSGSSGGALLDNQGYLLGIITSQMNPSVYQNINFALPNKYFLSKINNNVIANYKNLNWTKFIIDNADKEQFKIYTNYAFNKKDFVMLYKYLKQLTVRGDFPEESYSLLGYLALMAYDKTNTEEYLNDAVRWYNLSLSCNQDIEASLFALNYLYARNNSDELLKNAFIRLKKDYPASYYKLIELMTKTGNCAGNDKKCTRLVGIELMDYLGQITTFNPGAELNF</sequence>
<keyword evidence="1 3" id="KW-0645">Protease</keyword>
<dbReference type="InterPro" id="IPR001940">
    <property type="entry name" value="Peptidase_S1C"/>
</dbReference>
<evidence type="ECO:0000313" key="3">
    <source>
        <dbReference type="EMBL" id="HIS35176.1"/>
    </source>
</evidence>
<dbReference type="GO" id="GO:0004252">
    <property type="term" value="F:serine-type endopeptidase activity"/>
    <property type="evidence" value="ECO:0007669"/>
    <property type="project" value="InterPro"/>
</dbReference>
<reference evidence="3" key="2">
    <citation type="journal article" date="2021" name="PeerJ">
        <title>Extensive microbial diversity within the chicken gut microbiome revealed by metagenomics and culture.</title>
        <authorList>
            <person name="Gilroy R."/>
            <person name="Ravi A."/>
            <person name="Getino M."/>
            <person name="Pursley I."/>
            <person name="Horton D.L."/>
            <person name="Alikhan N.F."/>
            <person name="Baker D."/>
            <person name="Gharbi K."/>
            <person name="Hall N."/>
            <person name="Watson M."/>
            <person name="Adriaenssens E.M."/>
            <person name="Foster-Nyarko E."/>
            <person name="Jarju S."/>
            <person name="Secka A."/>
            <person name="Antonio M."/>
            <person name="Oren A."/>
            <person name="Chaudhuri R.R."/>
            <person name="La Ragione R."/>
            <person name="Hildebrand F."/>
            <person name="Pallen M.J."/>
        </authorList>
    </citation>
    <scope>NUCLEOTIDE SEQUENCE</scope>
    <source>
        <strain evidence="3">6276</strain>
    </source>
</reference>
<comment type="caution">
    <text evidence="3">The sequence shown here is derived from an EMBL/GenBank/DDBJ whole genome shotgun (WGS) entry which is preliminary data.</text>
</comment>